<dbReference type="Pfam" id="PF03109">
    <property type="entry name" value="ABC1"/>
    <property type="match status" value="1"/>
</dbReference>
<feature type="transmembrane region" description="Helical" evidence="2">
    <location>
        <begin position="488"/>
        <end position="509"/>
    </location>
</feature>
<dbReference type="CDD" id="cd05121">
    <property type="entry name" value="ABC1_ADCK3-like"/>
    <property type="match status" value="1"/>
</dbReference>
<keyword evidence="2" id="KW-1133">Transmembrane helix</keyword>
<proteinExistence type="inferred from homology"/>
<dbReference type="SUPFAM" id="SSF56112">
    <property type="entry name" value="Protein kinase-like (PK-like)"/>
    <property type="match status" value="1"/>
</dbReference>
<evidence type="ECO:0000313" key="4">
    <source>
        <dbReference type="EMBL" id="SDX86135.1"/>
    </source>
</evidence>
<keyword evidence="2" id="KW-0812">Transmembrane</keyword>
<gene>
    <name evidence="4" type="ORF">SAMN04488579_10936</name>
</gene>
<evidence type="ECO:0000256" key="1">
    <source>
        <dbReference type="ARBA" id="ARBA00009670"/>
    </source>
</evidence>
<evidence type="ECO:0000259" key="3">
    <source>
        <dbReference type="Pfam" id="PF03109"/>
    </source>
</evidence>
<dbReference type="PANTHER" id="PTHR10566:SF113">
    <property type="entry name" value="PROTEIN ACTIVITY OF BC1 COMPLEX KINASE 7, CHLOROPLASTIC"/>
    <property type="match status" value="1"/>
</dbReference>
<dbReference type="InterPro" id="IPR011009">
    <property type="entry name" value="Kinase-like_dom_sf"/>
</dbReference>
<dbReference type="AlphaFoldDB" id="A0A1H3F5F1"/>
<dbReference type="PANTHER" id="PTHR10566">
    <property type="entry name" value="CHAPERONE-ACTIVITY OF BC1 COMPLEX CABC1 -RELATED"/>
    <property type="match status" value="1"/>
</dbReference>
<keyword evidence="2" id="KW-0472">Membrane</keyword>
<keyword evidence="5" id="KW-1185">Reference proteome</keyword>
<sequence length="550" mass="61538">MIMTVTSSLDTVTVDKRTQKSYRRKRLREIMGILHRYEIAKGITPVKIRHIIEDLGPTFVKLGQVLSMRQDILPPEYCHELAKLQTNVAPLPFSTIKTVIESEYGRKMKDVFKSMDEAPLGSASIAQVHQGILLDGTEVVVKVQRPGIYETMSMDIALLYRATDLLKLAGATAGGTIDFRMILDEMWVTAKQEMDFLIEAKNADTFAANNKDVIYVECPVIYHHYTTPKVLVMSYIPGVDINKVEVLETLGYDLRDIAAKLCENYIKQIVDDGFFQADPHPGNIRIDGGKIAWIDLGMMGTLSHREMKLYREAISALASKNVEQLKAIILAIGVHHGHINHARLYADIDDMVTEYGDLDLGNINLGTIMEETLQIAGYHHIAMPKGMTMLARGVMTFEGVISHLDPDTNIIQILAAHLENESLGQIDIRKKTLEFLHNAYSAQSNILDIPRYTVDALKMALRGQAKVNLEITGSEEPLNRIEQMINRIVTALIAAALLIGSSFISTTAMTPRLLGIPALGALGYFVAVILGLYLVFDIYHTKWKNHRRKR</sequence>
<evidence type="ECO:0000313" key="5">
    <source>
        <dbReference type="Proteomes" id="UP000199652"/>
    </source>
</evidence>
<organism evidence="4 5">
    <name type="scientific">Eubacterium barkeri</name>
    <name type="common">Clostridium barkeri</name>
    <dbReference type="NCBI Taxonomy" id="1528"/>
    <lineage>
        <taxon>Bacteria</taxon>
        <taxon>Bacillati</taxon>
        <taxon>Bacillota</taxon>
        <taxon>Clostridia</taxon>
        <taxon>Eubacteriales</taxon>
        <taxon>Eubacteriaceae</taxon>
        <taxon>Eubacterium</taxon>
    </lineage>
</organism>
<evidence type="ECO:0000256" key="2">
    <source>
        <dbReference type="SAM" id="Phobius"/>
    </source>
</evidence>
<feature type="domain" description="ABC1 atypical kinase-like" evidence="3">
    <location>
        <begin position="83"/>
        <end position="327"/>
    </location>
</feature>
<dbReference type="STRING" id="1528.SAMN04488579_10936"/>
<accession>A0A1H3F5F1</accession>
<name>A0A1H3F5F1_EUBBA</name>
<dbReference type="InterPro" id="IPR004147">
    <property type="entry name" value="ABC1_dom"/>
</dbReference>
<feature type="transmembrane region" description="Helical" evidence="2">
    <location>
        <begin position="521"/>
        <end position="540"/>
    </location>
</feature>
<keyword evidence="4" id="KW-0830">Ubiquinone</keyword>
<comment type="similarity">
    <text evidence="1">Belongs to the protein kinase superfamily. ADCK protein kinase family.</text>
</comment>
<dbReference type="EMBL" id="FNOU01000009">
    <property type="protein sequence ID" value="SDX86135.1"/>
    <property type="molecule type" value="Genomic_DNA"/>
</dbReference>
<dbReference type="InterPro" id="IPR050154">
    <property type="entry name" value="UbiB_kinase"/>
</dbReference>
<protein>
    <submittedName>
        <fullName evidence="4">Ubiquinone biosynthesis protein</fullName>
    </submittedName>
</protein>
<reference evidence="5" key="1">
    <citation type="submission" date="2016-10" db="EMBL/GenBank/DDBJ databases">
        <authorList>
            <person name="Varghese N."/>
            <person name="Submissions S."/>
        </authorList>
    </citation>
    <scope>NUCLEOTIDE SEQUENCE [LARGE SCALE GENOMIC DNA]</scope>
    <source>
        <strain evidence="5">VPI 5359</strain>
    </source>
</reference>
<dbReference type="Proteomes" id="UP000199652">
    <property type="component" value="Unassembled WGS sequence"/>
</dbReference>